<dbReference type="Gene3D" id="3.40.630.30">
    <property type="match status" value="1"/>
</dbReference>
<sequence>MMVGALLDEIMAVIDEKVFTFDQKETEARSRELVARGKYWIFIARESATGGSVGFVSLYESYALYAEGAYGTLPELYVRPQWRSQSVGNMLLQTVNAFGREKGWNRIEVTTPPLPEFERTLRFYEANGFSITGGKKLKRDVTP</sequence>
<dbReference type="Proteomes" id="UP000246278">
    <property type="component" value="Unassembled WGS sequence"/>
</dbReference>
<protein>
    <submittedName>
        <fullName evidence="2">GNAT family N-acetyltransferase</fullName>
    </submittedName>
</protein>
<evidence type="ECO:0000313" key="3">
    <source>
        <dbReference type="Proteomes" id="UP000246278"/>
    </source>
</evidence>
<evidence type="ECO:0000313" key="2">
    <source>
        <dbReference type="EMBL" id="PWW82970.1"/>
    </source>
</evidence>
<feature type="domain" description="N-acetyltransferase" evidence="1">
    <location>
        <begin position="1"/>
        <end position="143"/>
    </location>
</feature>
<dbReference type="InterPro" id="IPR016181">
    <property type="entry name" value="Acyl_CoA_acyltransferase"/>
</dbReference>
<organism evidence="2 3">
    <name type="scientific">Prosthecochloris marina</name>
    <dbReference type="NCBI Taxonomy" id="2017681"/>
    <lineage>
        <taxon>Bacteria</taxon>
        <taxon>Pseudomonadati</taxon>
        <taxon>Chlorobiota</taxon>
        <taxon>Chlorobiia</taxon>
        <taxon>Chlorobiales</taxon>
        <taxon>Chlorobiaceae</taxon>
        <taxon>Prosthecochloris</taxon>
    </lineage>
</organism>
<dbReference type="GO" id="GO:0016747">
    <property type="term" value="F:acyltransferase activity, transferring groups other than amino-acyl groups"/>
    <property type="evidence" value="ECO:0007669"/>
    <property type="project" value="InterPro"/>
</dbReference>
<keyword evidence="2" id="KW-0808">Transferase</keyword>
<gene>
    <name evidence="2" type="ORF">CR164_03285</name>
</gene>
<proteinExistence type="predicted"/>
<keyword evidence="3" id="KW-1185">Reference proteome</keyword>
<dbReference type="CDD" id="cd04301">
    <property type="entry name" value="NAT_SF"/>
    <property type="match status" value="1"/>
</dbReference>
<dbReference type="EMBL" id="PDNZ01000002">
    <property type="protein sequence ID" value="PWW82970.1"/>
    <property type="molecule type" value="Genomic_DNA"/>
</dbReference>
<dbReference type="OrthoDB" id="9792929at2"/>
<accession>A0A317T9F2</accession>
<name>A0A317T9F2_9CHLB</name>
<dbReference type="Pfam" id="PF13508">
    <property type="entry name" value="Acetyltransf_7"/>
    <property type="match status" value="1"/>
</dbReference>
<dbReference type="PROSITE" id="PS51186">
    <property type="entry name" value="GNAT"/>
    <property type="match status" value="1"/>
</dbReference>
<evidence type="ECO:0000259" key="1">
    <source>
        <dbReference type="PROSITE" id="PS51186"/>
    </source>
</evidence>
<dbReference type="InterPro" id="IPR000182">
    <property type="entry name" value="GNAT_dom"/>
</dbReference>
<comment type="caution">
    <text evidence="2">The sequence shown here is derived from an EMBL/GenBank/DDBJ whole genome shotgun (WGS) entry which is preliminary data.</text>
</comment>
<dbReference type="AlphaFoldDB" id="A0A317T9F2"/>
<dbReference type="SUPFAM" id="SSF55729">
    <property type="entry name" value="Acyl-CoA N-acyltransferases (Nat)"/>
    <property type="match status" value="1"/>
</dbReference>
<reference evidence="3" key="1">
    <citation type="submission" date="2017-10" db="EMBL/GenBank/DDBJ databases">
        <authorList>
            <person name="Gaisin V.A."/>
            <person name="Rysina M.S."/>
            <person name="Grouzdev D.S."/>
        </authorList>
    </citation>
    <scope>NUCLEOTIDE SEQUENCE [LARGE SCALE GENOMIC DNA]</scope>
    <source>
        <strain evidence="3">V1</strain>
    </source>
</reference>